<comment type="caution">
    <text evidence="2">The sequence shown here is derived from an EMBL/GenBank/DDBJ whole genome shotgun (WGS) entry which is preliminary data.</text>
</comment>
<dbReference type="GO" id="GO:0032259">
    <property type="term" value="P:methylation"/>
    <property type="evidence" value="ECO:0007669"/>
    <property type="project" value="UniProtKB-KW"/>
</dbReference>
<evidence type="ECO:0000313" key="2">
    <source>
        <dbReference type="EMBL" id="NXL67456.1"/>
    </source>
</evidence>
<evidence type="ECO:0000259" key="1">
    <source>
        <dbReference type="PROSITE" id="PS50280"/>
    </source>
</evidence>
<dbReference type="SUPFAM" id="SSF82199">
    <property type="entry name" value="SET domain"/>
    <property type="match status" value="1"/>
</dbReference>
<keyword evidence="2" id="KW-0489">Methyltransferase</keyword>
<evidence type="ECO:0000313" key="3">
    <source>
        <dbReference type="Proteomes" id="UP000568556"/>
    </source>
</evidence>
<dbReference type="Pfam" id="PF00856">
    <property type="entry name" value="SET"/>
    <property type="match status" value="1"/>
</dbReference>
<dbReference type="GO" id="GO:0005634">
    <property type="term" value="C:nucleus"/>
    <property type="evidence" value="ECO:0007669"/>
    <property type="project" value="TreeGrafter"/>
</dbReference>
<dbReference type="EMBL" id="VXAQ01002297">
    <property type="protein sequence ID" value="NXL67456.1"/>
    <property type="molecule type" value="Genomic_DNA"/>
</dbReference>
<feature type="non-terminal residue" evidence="2">
    <location>
        <position position="1"/>
    </location>
</feature>
<dbReference type="GO" id="GO:0002039">
    <property type="term" value="F:p53 binding"/>
    <property type="evidence" value="ECO:0007669"/>
    <property type="project" value="InterPro"/>
</dbReference>
<proteinExistence type="predicted"/>
<dbReference type="Proteomes" id="UP000568556">
    <property type="component" value="Unassembled WGS sequence"/>
</dbReference>
<dbReference type="AlphaFoldDB" id="A0A7L0UKB5"/>
<dbReference type="Gene3D" id="2.170.270.10">
    <property type="entry name" value="SET domain"/>
    <property type="match status" value="1"/>
</dbReference>
<sequence>YVGELISDSEADVREEDSYLFDLDNKDGEVYCIDARFYGNISRFINHLCEPNLIPVRVFMSHQDLRFPRIAFFSSRHIEAGEEIGFDYGDRFWDIKGKYFSCQCGSPKCKHSSSALAQRQ</sequence>
<dbReference type="PANTHER" id="PTHR46307:SF2">
    <property type="entry name" value="HISTONE-LYSINE N-METHYLTRANSFERASE EHMT1"/>
    <property type="match status" value="1"/>
</dbReference>
<accession>A0A7L0UKB5</accession>
<dbReference type="OrthoDB" id="5792673at2759"/>
<feature type="domain" description="SET" evidence="1">
    <location>
        <begin position="1"/>
        <end position="89"/>
    </location>
</feature>
<dbReference type="SMART" id="SM00317">
    <property type="entry name" value="SET"/>
    <property type="match status" value="1"/>
</dbReference>
<reference evidence="2 3" key="1">
    <citation type="submission" date="2019-09" db="EMBL/GenBank/DDBJ databases">
        <title>Bird 10,000 Genomes (B10K) Project - Family phase.</title>
        <authorList>
            <person name="Zhang G."/>
        </authorList>
    </citation>
    <scope>NUCLEOTIDE SEQUENCE [LARGE SCALE GENOMIC DNA]</scope>
    <source>
        <strain evidence="2">B10K-DU-008-62</strain>
        <tissue evidence="2">Mixed tissue sample</tissue>
    </source>
</reference>
<feature type="non-terminal residue" evidence="2">
    <location>
        <position position="120"/>
    </location>
</feature>
<dbReference type="InterPro" id="IPR046341">
    <property type="entry name" value="SET_dom_sf"/>
</dbReference>
<dbReference type="InterPro" id="IPR043550">
    <property type="entry name" value="EHMT1/EHMT2"/>
</dbReference>
<dbReference type="PANTHER" id="PTHR46307">
    <property type="entry name" value="G9A, ISOFORM B"/>
    <property type="match status" value="1"/>
</dbReference>
<dbReference type="PROSITE" id="PS50280">
    <property type="entry name" value="SET"/>
    <property type="match status" value="1"/>
</dbReference>
<dbReference type="InterPro" id="IPR001214">
    <property type="entry name" value="SET_dom"/>
</dbReference>
<keyword evidence="3" id="KW-1185">Reference proteome</keyword>
<keyword evidence="2" id="KW-0808">Transferase</keyword>
<name>A0A7L0UKB5_CHOAC</name>
<organism evidence="2 3">
    <name type="scientific">Chordeiles acutipennis</name>
    <name type="common">Lesser nighthawk</name>
    <name type="synonym">Caprimulgus acutipennis</name>
    <dbReference type="NCBI Taxonomy" id="118183"/>
    <lineage>
        <taxon>Eukaryota</taxon>
        <taxon>Metazoa</taxon>
        <taxon>Chordata</taxon>
        <taxon>Craniata</taxon>
        <taxon>Vertebrata</taxon>
        <taxon>Euteleostomi</taxon>
        <taxon>Archelosauria</taxon>
        <taxon>Archosauria</taxon>
        <taxon>Dinosauria</taxon>
        <taxon>Saurischia</taxon>
        <taxon>Theropoda</taxon>
        <taxon>Coelurosauria</taxon>
        <taxon>Aves</taxon>
        <taxon>Neognathae</taxon>
        <taxon>Neoaves</taxon>
        <taxon>Strisores</taxon>
        <taxon>Caprimulgiformes</taxon>
        <taxon>Caprimulgidae</taxon>
        <taxon>Chordeilinae</taxon>
        <taxon>Chordeiles</taxon>
    </lineage>
</organism>
<dbReference type="GO" id="GO:0000785">
    <property type="term" value="C:chromatin"/>
    <property type="evidence" value="ECO:0007669"/>
    <property type="project" value="TreeGrafter"/>
</dbReference>
<dbReference type="GO" id="GO:0000122">
    <property type="term" value="P:negative regulation of transcription by RNA polymerase II"/>
    <property type="evidence" value="ECO:0007669"/>
    <property type="project" value="TreeGrafter"/>
</dbReference>
<gene>
    <name evidence="2" type="primary">Ehmt1</name>
    <name evidence="2" type="ORF">CHOACU_R13061</name>
</gene>
<dbReference type="GO" id="GO:0046974">
    <property type="term" value="F:histone H3K9 methyltransferase activity"/>
    <property type="evidence" value="ECO:0007669"/>
    <property type="project" value="TreeGrafter"/>
</dbReference>
<protein>
    <submittedName>
        <fullName evidence="2">EHMT1 methyltransferase</fullName>
    </submittedName>
</protein>